<dbReference type="EnsemblMetazoa" id="CapteT118842">
    <property type="protein sequence ID" value="CapteP118842"/>
    <property type="gene ID" value="CapteG118842"/>
</dbReference>
<dbReference type="Proteomes" id="UP000014760">
    <property type="component" value="Unassembled WGS sequence"/>
</dbReference>
<dbReference type="HOGENOM" id="CLU_210040_1_0_1"/>
<dbReference type="EMBL" id="AMQN01001815">
    <property type="status" value="NOT_ANNOTATED_CDS"/>
    <property type="molecule type" value="Genomic_DNA"/>
</dbReference>
<dbReference type="PANTHER" id="PTHR33332">
    <property type="entry name" value="REVERSE TRANSCRIPTASE DOMAIN-CONTAINING PROTEIN"/>
    <property type="match status" value="1"/>
</dbReference>
<reference evidence="3" key="1">
    <citation type="submission" date="2012-12" db="EMBL/GenBank/DDBJ databases">
        <authorList>
            <person name="Hellsten U."/>
            <person name="Grimwood J."/>
            <person name="Chapman J.A."/>
            <person name="Shapiro H."/>
            <person name="Aerts A."/>
            <person name="Otillar R.P."/>
            <person name="Terry A.Y."/>
            <person name="Boore J.L."/>
            <person name="Simakov O."/>
            <person name="Marletaz F."/>
            <person name="Cho S.-J."/>
            <person name="Edsinger-Gonzales E."/>
            <person name="Havlak P."/>
            <person name="Kuo D.-H."/>
            <person name="Larsson T."/>
            <person name="Lv J."/>
            <person name="Arendt D."/>
            <person name="Savage R."/>
            <person name="Osoegawa K."/>
            <person name="de Jong P."/>
            <person name="Lindberg D.R."/>
            <person name="Seaver E.C."/>
            <person name="Weisblat D.A."/>
            <person name="Putnam N.H."/>
            <person name="Grigoriev I.V."/>
            <person name="Rokhsar D.S."/>
        </authorList>
    </citation>
    <scope>NUCLEOTIDE SEQUENCE</scope>
    <source>
        <strain evidence="3">I ESC-2004</strain>
    </source>
</reference>
<evidence type="ECO:0000313" key="3">
    <source>
        <dbReference type="Proteomes" id="UP000014760"/>
    </source>
</evidence>
<evidence type="ECO:0008006" key="4">
    <source>
        <dbReference type="Google" id="ProtNLM"/>
    </source>
</evidence>
<evidence type="ECO:0000313" key="1">
    <source>
        <dbReference type="EMBL" id="ELU00734.1"/>
    </source>
</evidence>
<evidence type="ECO:0000313" key="2">
    <source>
        <dbReference type="EnsemblMetazoa" id="CapteP118842"/>
    </source>
</evidence>
<reference evidence="1 3" key="2">
    <citation type="journal article" date="2013" name="Nature">
        <title>Insights into bilaterian evolution from three spiralian genomes.</title>
        <authorList>
            <person name="Simakov O."/>
            <person name="Marletaz F."/>
            <person name="Cho S.J."/>
            <person name="Edsinger-Gonzales E."/>
            <person name="Havlak P."/>
            <person name="Hellsten U."/>
            <person name="Kuo D.H."/>
            <person name="Larsson T."/>
            <person name="Lv J."/>
            <person name="Arendt D."/>
            <person name="Savage R."/>
            <person name="Osoegawa K."/>
            <person name="de Jong P."/>
            <person name="Grimwood J."/>
            <person name="Chapman J.A."/>
            <person name="Shapiro H."/>
            <person name="Aerts A."/>
            <person name="Otillar R.P."/>
            <person name="Terry A.Y."/>
            <person name="Boore J.L."/>
            <person name="Grigoriev I.V."/>
            <person name="Lindberg D.R."/>
            <person name="Seaver E.C."/>
            <person name="Weisblat D.A."/>
            <person name="Putnam N.H."/>
            <person name="Rokhsar D.S."/>
        </authorList>
    </citation>
    <scope>NUCLEOTIDE SEQUENCE</scope>
    <source>
        <strain evidence="1 3">I ESC-2004</strain>
    </source>
</reference>
<sequence length="54" mass="6445">VMLDFPKTFDTVQHKILLSKLLRYKIRGTPHRWFTNYLSGRQQRVIFNGCTFDG</sequence>
<dbReference type="OrthoDB" id="10062389at2759"/>
<keyword evidence="3" id="KW-1185">Reference proteome</keyword>
<gene>
    <name evidence="1" type="ORF">CAPTEDRAFT_118842</name>
</gene>
<dbReference type="OMA" id="DSTSIRW"/>
<name>R7U431_CAPTE</name>
<dbReference type="EMBL" id="KB305766">
    <property type="protein sequence ID" value="ELU00734.1"/>
    <property type="molecule type" value="Genomic_DNA"/>
</dbReference>
<protein>
    <recommendedName>
        <fullName evidence="4">Reverse transcriptase domain-containing protein</fullName>
    </recommendedName>
</protein>
<feature type="non-terminal residue" evidence="1">
    <location>
        <position position="1"/>
    </location>
</feature>
<dbReference type="AlphaFoldDB" id="R7U431"/>
<proteinExistence type="predicted"/>
<accession>R7U431</accession>
<organism evidence="1">
    <name type="scientific">Capitella teleta</name>
    <name type="common">Polychaete worm</name>
    <dbReference type="NCBI Taxonomy" id="283909"/>
    <lineage>
        <taxon>Eukaryota</taxon>
        <taxon>Metazoa</taxon>
        <taxon>Spiralia</taxon>
        <taxon>Lophotrochozoa</taxon>
        <taxon>Annelida</taxon>
        <taxon>Polychaeta</taxon>
        <taxon>Sedentaria</taxon>
        <taxon>Scolecida</taxon>
        <taxon>Capitellidae</taxon>
        <taxon>Capitella</taxon>
    </lineage>
</organism>
<reference evidence="2" key="3">
    <citation type="submission" date="2015-06" db="UniProtKB">
        <authorList>
            <consortium name="EnsemblMetazoa"/>
        </authorList>
    </citation>
    <scope>IDENTIFICATION</scope>
</reference>